<feature type="domain" description="ZP-C" evidence="5">
    <location>
        <begin position="157"/>
        <end position="284"/>
    </location>
</feature>
<protein>
    <recommendedName>
        <fullName evidence="5">ZP-C domain-containing protein</fullName>
    </recommendedName>
</protein>
<reference evidence="6 7" key="1">
    <citation type="journal article" date="2023" name="Mol. Biol. Evol.">
        <title>Genomics of Secondarily Temperate Adaptation in the Only Non-Antarctic Icefish.</title>
        <authorList>
            <person name="Rivera-Colon A.G."/>
            <person name="Rayamajhi N."/>
            <person name="Minhas B.F."/>
            <person name="Madrigal G."/>
            <person name="Bilyk K.T."/>
            <person name="Yoon V."/>
            <person name="Hune M."/>
            <person name="Gregory S."/>
            <person name="Cheng C.H.C."/>
            <person name="Catchen J.M."/>
        </authorList>
    </citation>
    <scope>NUCLEOTIDE SEQUENCE [LARGE SCALE GENOMIC DNA]</scope>
    <source>
        <tissue evidence="6">White muscle</tissue>
    </source>
</reference>
<keyword evidence="3" id="KW-1133">Transmembrane helix</keyword>
<dbReference type="InterPro" id="IPR042235">
    <property type="entry name" value="ZP-C_dom"/>
</dbReference>
<dbReference type="Pfam" id="PF00100">
    <property type="entry name" value="Zona_pellucida"/>
    <property type="match status" value="1"/>
</dbReference>
<evidence type="ECO:0000313" key="7">
    <source>
        <dbReference type="Proteomes" id="UP001331515"/>
    </source>
</evidence>
<dbReference type="AlphaFoldDB" id="A0AAN8DVH4"/>
<keyword evidence="2" id="KW-1015">Disulfide bond</keyword>
<keyword evidence="1 4" id="KW-0732">Signal</keyword>
<evidence type="ECO:0000256" key="2">
    <source>
        <dbReference type="ARBA" id="ARBA00023157"/>
    </source>
</evidence>
<keyword evidence="7" id="KW-1185">Reference proteome</keyword>
<feature type="signal peptide" evidence="4">
    <location>
        <begin position="1"/>
        <end position="15"/>
    </location>
</feature>
<proteinExistence type="predicted"/>
<comment type="caution">
    <text evidence="6">The sequence shown here is derived from an EMBL/GenBank/DDBJ whole genome shotgun (WGS) entry which is preliminary data.</text>
</comment>
<organism evidence="6 7">
    <name type="scientific">Champsocephalus gunnari</name>
    <name type="common">Mackerel icefish</name>
    <dbReference type="NCBI Taxonomy" id="52237"/>
    <lineage>
        <taxon>Eukaryota</taxon>
        <taxon>Metazoa</taxon>
        <taxon>Chordata</taxon>
        <taxon>Craniata</taxon>
        <taxon>Vertebrata</taxon>
        <taxon>Euteleostomi</taxon>
        <taxon>Actinopterygii</taxon>
        <taxon>Neopterygii</taxon>
        <taxon>Teleostei</taxon>
        <taxon>Neoteleostei</taxon>
        <taxon>Acanthomorphata</taxon>
        <taxon>Eupercaria</taxon>
        <taxon>Perciformes</taxon>
        <taxon>Notothenioidei</taxon>
        <taxon>Channichthyidae</taxon>
        <taxon>Champsocephalus</taxon>
    </lineage>
</organism>
<dbReference type="PANTHER" id="PTHR14002">
    <property type="entry name" value="ENDOGLIN/TGF-BETA RECEPTOR TYPE III"/>
    <property type="match status" value="1"/>
</dbReference>
<gene>
    <name evidence="6" type="ORF">CgunFtcFv8_010718</name>
</gene>
<evidence type="ECO:0000256" key="1">
    <source>
        <dbReference type="ARBA" id="ARBA00022729"/>
    </source>
</evidence>
<dbReference type="EMBL" id="JAURVH010001517">
    <property type="protein sequence ID" value="KAK5929492.1"/>
    <property type="molecule type" value="Genomic_DNA"/>
</dbReference>
<sequence>MAIFSFLILTSLCIADREAFSISECGAYARRPEYTDITVDIYHIYHRPGNSNRPGFLHGIQHKPTDPQPLLGPERETPVGVTSLPRVHQGQEYLLTSPTSRVNISGAVRSFDPTPGTITYNAELKYYYSCAYPLEYLINNTQVGVSSSSIALKDNNGSFISTLSMALFQDINYTTPRLLHLQHLRAGGCIQPDITERTFHMYFVLLDRCYASVNLQPSNSTIFNLFVSYSIDQLTSMLENGDSQKTRFYFPGFRFIEQQNETISTYYLHCITRLCERSTFKQCNRKRRSVQSTVVQEGITEPSVITVAIKAKTKNSIQSKEEALSGGWSEGNDASVGLGIAVALLVVLGVATIVMAESFYRQLKRLS</sequence>
<name>A0AAN8DVH4_CHAGU</name>
<feature type="transmembrane region" description="Helical" evidence="3">
    <location>
        <begin position="338"/>
        <end position="360"/>
    </location>
</feature>
<dbReference type="Gene3D" id="2.60.40.4100">
    <property type="entry name" value="Zona pellucida, ZP-C domain"/>
    <property type="match status" value="1"/>
</dbReference>
<evidence type="ECO:0000256" key="4">
    <source>
        <dbReference type="SAM" id="SignalP"/>
    </source>
</evidence>
<evidence type="ECO:0000313" key="6">
    <source>
        <dbReference type="EMBL" id="KAK5929492.1"/>
    </source>
</evidence>
<feature type="chain" id="PRO_5042906214" description="ZP-C domain-containing protein" evidence="4">
    <location>
        <begin position="16"/>
        <end position="367"/>
    </location>
</feature>
<evidence type="ECO:0000256" key="3">
    <source>
        <dbReference type="SAM" id="Phobius"/>
    </source>
</evidence>
<keyword evidence="3" id="KW-0472">Membrane</keyword>
<evidence type="ECO:0000259" key="5">
    <source>
        <dbReference type="Pfam" id="PF00100"/>
    </source>
</evidence>
<dbReference type="Proteomes" id="UP001331515">
    <property type="component" value="Unassembled WGS sequence"/>
</dbReference>
<accession>A0AAN8DVH4</accession>
<dbReference type="PANTHER" id="PTHR14002:SF21">
    <property type="entry name" value="SI:CH211-103F14.3-RELATED"/>
    <property type="match status" value="1"/>
</dbReference>
<dbReference type="InterPro" id="IPR055355">
    <property type="entry name" value="ZP-C"/>
</dbReference>
<keyword evidence="3" id="KW-0812">Transmembrane</keyword>